<reference evidence="2 3" key="1">
    <citation type="submission" date="2014-11" db="EMBL/GenBank/DDBJ databases">
        <authorList>
            <person name="Zhu J."/>
            <person name="Qi W."/>
            <person name="Song R."/>
        </authorList>
    </citation>
    <scope>NUCLEOTIDE SEQUENCE [LARGE SCALE GENOMIC DNA]</scope>
</reference>
<dbReference type="Proteomes" id="UP000041254">
    <property type="component" value="Unassembled WGS sequence"/>
</dbReference>
<feature type="compositionally biased region" description="Basic and acidic residues" evidence="1">
    <location>
        <begin position="96"/>
        <end position="105"/>
    </location>
</feature>
<keyword evidence="3" id="KW-1185">Reference proteome</keyword>
<evidence type="ECO:0000256" key="1">
    <source>
        <dbReference type="SAM" id="MobiDB-lite"/>
    </source>
</evidence>
<feature type="region of interest" description="Disordered" evidence="1">
    <location>
        <begin position="27"/>
        <end position="138"/>
    </location>
</feature>
<protein>
    <submittedName>
        <fullName evidence="2">Uncharacterized protein</fullName>
    </submittedName>
</protein>
<organism evidence="2 3">
    <name type="scientific">Vitrella brassicaformis (strain CCMP3155)</name>
    <dbReference type="NCBI Taxonomy" id="1169540"/>
    <lineage>
        <taxon>Eukaryota</taxon>
        <taxon>Sar</taxon>
        <taxon>Alveolata</taxon>
        <taxon>Colpodellida</taxon>
        <taxon>Vitrellaceae</taxon>
        <taxon>Vitrella</taxon>
    </lineage>
</organism>
<gene>
    <name evidence="2" type="ORF">Vbra_13818</name>
</gene>
<dbReference type="VEuPathDB" id="CryptoDB:Vbra_13818"/>
<feature type="compositionally biased region" description="Pro residues" evidence="1">
    <location>
        <begin position="120"/>
        <end position="131"/>
    </location>
</feature>
<proteinExistence type="predicted"/>
<feature type="compositionally biased region" description="Polar residues" evidence="1">
    <location>
        <begin position="110"/>
        <end position="119"/>
    </location>
</feature>
<dbReference type="AlphaFoldDB" id="A0A0G4EX37"/>
<dbReference type="EMBL" id="CDMY01000339">
    <property type="protein sequence ID" value="CEM03353.1"/>
    <property type="molecule type" value="Genomic_DNA"/>
</dbReference>
<sequence>IGTLPPASHVHLRVPGNKPCMNSPNFRGLARAVPARPPSHAARATSPPIRRPDLTEQHTVEQAVASKPSGSGGGAVQGGGESSGVDDGGRSVRGLGESREGEGCDYRPSLRTSYLSRQEPTPPRQIHPDPPSGGVQYLDPVQMGSYDPVGDAMRLWGPPPDDEMVFDFELAERYFEKREAIPLLYHAYQATLETLEQSFVMRPTGAAPSSQPTSPPLLQPAELFDMSLPISKMARMAMSTNDATRAALRSHIVTPTRQQELLGHTSATVTSTLLNGVQHHINKAIRRLGLKDVFAFDIAGDVEGGLRVVWLLEQGTGEEWRAMGRFLRMAFIYRLTPAKSTRPLRVSADSLSAAATLHQLPITLAIYKIIGQQLSDNWTSLALQQDDDGNYRIGNESFGDESFRVVPLGELAGGHPYANSYKRTDPVILSSRDSLYPSFSAYLLRRLLNSWPSKLESGGREVLSFLTDRDDLRCRRLQRTEGITEDQGIAVDYRYYHGDDLNAADAGEYRQVIVSGFRPDETIAAHLTVEGGSIQLWTTEASVRGKPLLLALRFPESTGAVRRLLRPFGLERDVIDRGTVRR</sequence>
<accession>A0A0G4EX37</accession>
<feature type="compositionally biased region" description="Gly residues" evidence="1">
    <location>
        <begin position="70"/>
        <end position="82"/>
    </location>
</feature>
<feature type="non-terminal residue" evidence="2">
    <location>
        <position position="1"/>
    </location>
</feature>
<name>A0A0G4EX37_VITBC</name>
<dbReference type="InParanoid" id="A0A0G4EX37"/>
<evidence type="ECO:0000313" key="2">
    <source>
        <dbReference type="EMBL" id="CEM03353.1"/>
    </source>
</evidence>
<evidence type="ECO:0000313" key="3">
    <source>
        <dbReference type="Proteomes" id="UP000041254"/>
    </source>
</evidence>
<feature type="compositionally biased region" description="Basic and acidic residues" evidence="1">
    <location>
        <begin position="50"/>
        <end position="59"/>
    </location>
</feature>